<feature type="domain" description="J" evidence="2">
    <location>
        <begin position="180"/>
        <end position="248"/>
    </location>
</feature>
<dbReference type="PANTHER" id="PTHR24074">
    <property type="entry name" value="CO-CHAPERONE PROTEIN DJLA"/>
    <property type="match status" value="1"/>
</dbReference>
<dbReference type="EMBL" id="KZ107849">
    <property type="protein sequence ID" value="OSS47232.1"/>
    <property type="molecule type" value="Genomic_DNA"/>
</dbReference>
<dbReference type="Proteomes" id="UP000193240">
    <property type="component" value="Unassembled WGS sequence"/>
</dbReference>
<feature type="region of interest" description="Disordered" evidence="1">
    <location>
        <begin position="135"/>
        <end position="175"/>
    </location>
</feature>
<dbReference type="SMART" id="SM00271">
    <property type="entry name" value="DnaJ"/>
    <property type="match status" value="1"/>
</dbReference>
<evidence type="ECO:0000259" key="2">
    <source>
        <dbReference type="PROSITE" id="PS50076"/>
    </source>
</evidence>
<evidence type="ECO:0000313" key="4">
    <source>
        <dbReference type="Proteomes" id="UP000193240"/>
    </source>
</evidence>
<keyword evidence="4" id="KW-1185">Reference proteome</keyword>
<accession>A0A1Y2LUD5</accession>
<dbReference type="OMA" id="QENRDPN"/>
<sequence>MWTTSVVNWGASQRCLAVAQYAHNPLLAKPYTCLQAKLEQQLEKNSSSPSTPRQKRLRKSEFDIFVDVNTNITSTTPSPKKLKANERVSLSINTNVVNTVPITSPQDLDAPFPYSPLDPLWENVENYSTDFFYMTPPSTPARGSPSLSPTPSIPPTPSASPGPRHQKSTAARLSPPKDKVLYTVLNLDDWQATEEEIKAAYRKIAARSHPDKASKELREGATHTMQTVNAAKEVLLNSKRRRAYHCSGKLPWST</sequence>
<dbReference type="InterPro" id="IPR050817">
    <property type="entry name" value="DjlA_DnaK_co-chaperone"/>
</dbReference>
<protein>
    <recommendedName>
        <fullName evidence="2">J domain-containing protein</fullName>
    </recommendedName>
</protein>
<dbReference type="SUPFAM" id="SSF46565">
    <property type="entry name" value="Chaperone J-domain"/>
    <property type="match status" value="1"/>
</dbReference>
<dbReference type="Gene3D" id="1.10.287.110">
    <property type="entry name" value="DnaJ domain"/>
    <property type="match status" value="1"/>
</dbReference>
<dbReference type="CDD" id="cd06257">
    <property type="entry name" value="DnaJ"/>
    <property type="match status" value="1"/>
</dbReference>
<proteinExistence type="predicted"/>
<dbReference type="InterPro" id="IPR001623">
    <property type="entry name" value="DnaJ_domain"/>
</dbReference>
<dbReference type="PROSITE" id="PS50076">
    <property type="entry name" value="DNAJ_2"/>
    <property type="match status" value="1"/>
</dbReference>
<feature type="compositionally biased region" description="Pro residues" evidence="1">
    <location>
        <begin position="151"/>
        <end position="160"/>
    </location>
</feature>
<name>A0A1Y2LUD5_EPING</name>
<organism evidence="3 4">
    <name type="scientific">Epicoccum nigrum</name>
    <name type="common">Soil fungus</name>
    <name type="synonym">Epicoccum purpurascens</name>
    <dbReference type="NCBI Taxonomy" id="105696"/>
    <lineage>
        <taxon>Eukaryota</taxon>
        <taxon>Fungi</taxon>
        <taxon>Dikarya</taxon>
        <taxon>Ascomycota</taxon>
        <taxon>Pezizomycotina</taxon>
        <taxon>Dothideomycetes</taxon>
        <taxon>Pleosporomycetidae</taxon>
        <taxon>Pleosporales</taxon>
        <taxon>Pleosporineae</taxon>
        <taxon>Didymellaceae</taxon>
        <taxon>Epicoccum</taxon>
    </lineage>
</organism>
<dbReference type="InterPro" id="IPR036869">
    <property type="entry name" value="J_dom_sf"/>
</dbReference>
<evidence type="ECO:0000256" key="1">
    <source>
        <dbReference type="SAM" id="MobiDB-lite"/>
    </source>
</evidence>
<dbReference type="STRING" id="105696.A0A1Y2LUD5"/>
<dbReference type="Pfam" id="PF00226">
    <property type="entry name" value="DnaJ"/>
    <property type="match status" value="1"/>
</dbReference>
<evidence type="ECO:0000313" key="3">
    <source>
        <dbReference type="EMBL" id="OSS47232.1"/>
    </source>
</evidence>
<dbReference type="InParanoid" id="A0A1Y2LUD5"/>
<reference evidence="3 4" key="1">
    <citation type="journal article" date="2017" name="Genome Announc.">
        <title>Genome sequence of the saprophytic ascomycete Epicoccum nigrum ICMP 19927 strain isolated from New Zealand.</title>
        <authorList>
            <person name="Fokin M."/>
            <person name="Fleetwood D."/>
            <person name="Weir B.S."/>
            <person name="Villas-Boas S.G."/>
        </authorList>
    </citation>
    <scope>NUCLEOTIDE SEQUENCE [LARGE SCALE GENOMIC DNA]</scope>
    <source>
        <strain evidence="3 4">ICMP 19927</strain>
    </source>
</reference>
<dbReference type="AlphaFoldDB" id="A0A1Y2LUD5"/>
<gene>
    <name evidence="3" type="ORF">B5807_09868</name>
</gene>